<dbReference type="RefSeq" id="WP_092894326.1">
    <property type="nucleotide sequence ID" value="NZ_FOKK01000001.1"/>
</dbReference>
<gene>
    <name evidence="1" type="ORF">SAMN04489723_101221</name>
</gene>
<dbReference type="AlphaFoldDB" id="A0A1I0VJ95"/>
<accession>A0A1I0VJ95</accession>
<name>A0A1I0VJ95_9BACT</name>
<sequence>MKYFATYEIPKHKLLPLIGEEVKNGVTGSTTYFIKSFVSDESIELLKDSKGIFQIFSNGLLLRVFKNNRTISIPIPFNQIKRLELIKGKESIQPIFFFPMWILLKVGLRIDIARYFRLRYWEYKIEATILEIETHSATFKLETNGYTFNSQEEFFAKLTDIQELKIIKPIP</sequence>
<organism evidence="1 2">
    <name type="scientific">Algoriphagus aquimarinus</name>
    <dbReference type="NCBI Taxonomy" id="237018"/>
    <lineage>
        <taxon>Bacteria</taxon>
        <taxon>Pseudomonadati</taxon>
        <taxon>Bacteroidota</taxon>
        <taxon>Cytophagia</taxon>
        <taxon>Cytophagales</taxon>
        <taxon>Cyclobacteriaceae</taxon>
        <taxon>Algoriphagus</taxon>
    </lineage>
</organism>
<evidence type="ECO:0000313" key="1">
    <source>
        <dbReference type="EMBL" id="SFA76391.1"/>
    </source>
</evidence>
<protein>
    <submittedName>
        <fullName evidence="1">Uncharacterized protein</fullName>
    </submittedName>
</protein>
<reference evidence="1 2" key="1">
    <citation type="submission" date="2016-10" db="EMBL/GenBank/DDBJ databases">
        <authorList>
            <person name="de Groot N.N."/>
        </authorList>
    </citation>
    <scope>NUCLEOTIDE SEQUENCE [LARGE SCALE GENOMIC DNA]</scope>
    <source>
        <strain evidence="1 2">DSM 23399</strain>
    </source>
</reference>
<dbReference type="STRING" id="237018.SAMN04489723_101221"/>
<proteinExistence type="predicted"/>
<dbReference type="EMBL" id="FOKK01000001">
    <property type="protein sequence ID" value="SFA76391.1"/>
    <property type="molecule type" value="Genomic_DNA"/>
</dbReference>
<dbReference type="OrthoDB" id="1426706at2"/>
<dbReference type="Proteomes" id="UP000198790">
    <property type="component" value="Unassembled WGS sequence"/>
</dbReference>
<keyword evidence="2" id="KW-1185">Reference proteome</keyword>
<evidence type="ECO:0000313" key="2">
    <source>
        <dbReference type="Proteomes" id="UP000198790"/>
    </source>
</evidence>